<dbReference type="GO" id="GO:0016747">
    <property type="term" value="F:acyltransferase activity, transferring groups other than amino-acyl groups"/>
    <property type="evidence" value="ECO:0007669"/>
    <property type="project" value="InterPro"/>
</dbReference>
<dbReference type="Gene3D" id="3.40.630.30">
    <property type="match status" value="1"/>
</dbReference>
<protein>
    <submittedName>
        <fullName evidence="2">GNAT family N-acetyltransferase</fullName>
    </submittedName>
</protein>
<keyword evidence="3" id="KW-1185">Reference proteome</keyword>
<keyword evidence="2" id="KW-0808">Transferase</keyword>
<accession>A0A433XPA4</accession>
<dbReference type="RefSeq" id="WP_127197596.1">
    <property type="nucleotide sequence ID" value="NZ_RZNX01000001.1"/>
</dbReference>
<gene>
    <name evidence="2" type="ORF">EJP77_02545</name>
</gene>
<evidence type="ECO:0000313" key="2">
    <source>
        <dbReference type="EMBL" id="RUT35899.1"/>
    </source>
</evidence>
<dbReference type="OrthoDB" id="8479334at2"/>
<name>A0A433XPA4_9BACL</name>
<proteinExistence type="predicted"/>
<evidence type="ECO:0000313" key="3">
    <source>
        <dbReference type="Proteomes" id="UP000272464"/>
    </source>
</evidence>
<dbReference type="EMBL" id="RZNX01000001">
    <property type="protein sequence ID" value="RUT35899.1"/>
    <property type="molecule type" value="Genomic_DNA"/>
</dbReference>
<comment type="caution">
    <text evidence="2">The sequence shown here is derived from an EMBL/GenBank/DDBJ whole genome shotgun (WGS) entry which is preliminary data.</text>
</comment>
<dbReference type="AlphaFoldDB" id="A0A433XPA4"/>
<evidence type="ECO:0000259" key="1">
    <source>
        <dbReference type="PROSITE" id="PS51186"/>
    </source>
</evidence>
<dbReference type="InterPro" id="IPR000182">
    <property type="entry name" value="GNAT_dom"/>
</dbReference>
<dbReference type="Proteomes" id="UP000272464">
    <property type="component" value="Unassembled WGS sequence"/>
</dbReference>
<reference evidence="2 3" key="1">
    <citation type="submission" date="2018-12" db="EMBL/GenBank/DDBJ databases">
        <authorList>
            <person name="Sun L."/>
            <person name="Chen Z."/>
        </authorList>
    </citation>
    <scope>NUCLEOTIDE SEQUENCE [LARGE SCALE GENOMIC DNA]</scope>
    <source>
        <strain evidence="2 3">3-5-3</strain>
    </source>
</reference>
<feature type="domain" description="N-acetyltransferase" evidence="1">
    <location>
        <begin position="14"/>
        <end position="162"/>
    </location>
</feature>
<dbReference type="PROSITE" id="PS51186">
    <property type="entry name" value="GNAT"/>
    <property type="match status" value="1"/>
</dbReference>
<organism evidence="2 3">
    <name type="scientific">Paenibacillus zeisoli</name>
    <dbReference type="NCBI Taxonomy" id="2496267"/>
    <lineage>
        <taxon>Bacteria</taxon>
        <taxon>Bacillati</taxon>
        <taxon>Bacillota</taxon>
        <taxon>Bacilli</taxon>
        <taxon>Bacillales</taxon>
        <taxon>Paenibacillaceae</taxon>
        <taxon>Paenibacillus</taxon>
    </lineage>
</organism>
<sequence length="162" mass="19393">MQVDLVRADLHMKEKFRNLMQYYIYDFSGYLNFEIDETTGKYPPYPDFDKYWANDDKYIPYLFKIGSCTAGFALIEALQGRRNADSYMTEFFVLKKYRKLGVGRSAATQLFEKYKGRWLISQLSSNIPAQMFWRTIINEYTNGRYEEETHFAHRQISQRFTN</sequence>
<dbReference type="Pfam" id="PF00583">
    <property type="entry name" value="Acetyltransf_1"/>
    <property type="match status" value="1"/>
</dbReference>
<dbReference type="InterPro" id="IPR016181">
    <property type="entry name" value="Acyl_CoA_acyltransferase"/>
</dbReference>
<dbReference type="SUPFAM" id="SSF55729">
    <property type="entry name" value="Acyl-CoA N-acyltransferases (Nat)"/>
    <property type="match status" value="1"/>
</dbReference>